<dbReference type="Gene3D" id="3.40.630.30">
    <property type="match status" value="1"/>
</dbReference>
<dbReference type="SUPFAM" id="SSF55729">
    <property type="entry name" value="Acyl-CoA N-acyltransferases (Nat)"/>
    <property type="match status" value="1"/>
</dbReference>
<comment type="caution">
    <text evidence="8">The sequence shown here is derived from an EMBL/GenBank/DDBJ whole genome shotgun (WGS) entry which is preliminary data.</text>
</comment>
<dbReference type="AlphaFoldDB" id="A0A1S8CQV4"/>
<gene>
    <name evidence="8" type="ORF">BMI79_02845</name>
</gene>
<keyword evidence="1 8" id="KW-0808">Transferase</keyword>
<evidence type="ECO:0000256" key="2">
    <source>
        <dbReference type="ARBA" id="ARBA00023315"/>
    </source>
</evidence>
<protein>
    <recommendedName>
        <fullName evidence="6">[Ribosomal protein uS5]-alanine N-acetyltransferase</fullName>
        <ecNumber evidence="4">2.3.1.267</ecNumber>
    </recommendedName>
</protein>
<evidence type="ECO:0000256" key="6">
    <source>
        <dbReference type="ARBA" id="ARBA00074015"/>
    </source>
</evidence>
<dbReference type="GO" id="GO:0005840">
    <property type="term" value="C:ribosome"/>
    <property type="evidence" value="ECO:0007669"/>
    <property type="project" value="UniProtKB-KW"/>
</dbReference>
<proteinExistence type="inferred from homology"/>
<dbReference type="PANTHER" id="PTHR43792:SF8">
    <property type="entry name" value="[RIBOSOMAL PROTEIN US5]-ALANINE N-ACETYLTRANSFERASE"/>
    <property type="match status" value="1"/>
</dbReference>
<dbReference type="OrthoDB" id="9801669at2"/>
<dbReference type="InterPro" id="IPR051531">
    <property type="entry name" value="N-acetyltransferase"/>
</dbReference>
<organism evidence="8 9">
    <name type="scientific">Serratia oryzae</name>
    <dbReference type="NCBI Taxonomy" id="2034155"/>
    <lineage>
        <taxon>Bacteria</taxon>
        <taxon>Pseudomonadati</taxon>
        <taxon>Pseudomonadota</taxon>
        <taxon>Gammaproteobacteria</taxon>
        <taxon>Enterobacterales</taxon>
        <taxon>Yersiniaceae</taxon>
        <taxon>Serratia</taxon>
    </lineage>
</organism>
<keyword evidence="8" id="KW-0687">Ribonucleoprotein</keyword>
<name>A0A1S8CQV4_9GAMM</name>
<dbReference type="EC" id="2.3.1.267" evidence="4"/>
<evidence type="ECO:0000256" key="3">
    <source>
        <dbReference type="ARBA" id="ARBA00038502"/>
    </source>
</evidence>
<comment type="similarity">
    <text evidence="3">Belongs to the acetyltransferase family. RimJ subfamily.</text>
</comment>
<evidence type="ECO:0000259" key="7">
    <source>
        <dbReference type="PROSITE" id="PS51186"/>
    </source>
</evidence>
<dbReference type="GO" id="GO:0008999">
    <property type="term" value="F:protein-N-terminal-alanine acetyltransferase activity"/>
    <property type="evidence" value="ECO:0007669"/>
    <property type="project" value="UniProtKB-EC"/>
</dbReference>
<dbReference type="NCBIfam" id="NF008072">
    <property type="entry name" value="PRK10809.1"/>
    <property type="match status" value="1"/>
</dbReference>
<evidence type="ECO:0000313" key="8">
    <source>
        <dbReference type="EMBL" id="OMQ27280.1"/>
    </source>
</evidence>
<dbReference type="EMBL" id="MOXD01000001">
    <property type="protein sequence ID" value="OMQ27280.1"/>
    <property type="molecule type" value="Genomic_DNA"/>
</dbReference>
<accession>A0A1S8CQV4</accession>
<comment type="catalytic activity">
    <reaction evidence="5">
        <text>N-terminal L-alanyl-[ribosomal protein uS5] + acetyl-CoA = N-terminal N(alpha)-acetyl-L-alanyl-[ribosomal protein uS5] + CoA + H(+)</text>
        <dbReference type="Rhea" id="RHEA:43752"/>
        <dbReference type="Rhea" id="RHEA-COMP:10672"/>
        <dbReference type="Rhea" id="RHEA-COMP:10673"/>
        <dbReference type="ChEBI" id="CHEBI:15378"/>
        <dbReference type="ChEBI" id="CHEBI:57287"/>
        <dbReference type="ChEBI" id="CHEBI:57288"/>
        <dbReference type="ChEBI" id="CHEBI:64718"/>
        <dbReference type="ChEBI" id="CHEBI:83683"/>
        <dbReference type="EC" id="2.3.1.267"/>
    </reaction>
</comment>
<dbReference type="GO" id="GO:0005737">
    <property type="term" value="C:cytoplasm"/>
    <property type="evidence" value="ECO:0007669"/>
    <property type="project" value="TreeGrafter"/>
</dbReference>
<evidence type="ECO:0000313" key="9">
    <source>
        <dbReference type="Proteomes" id="UP000216021"/>
    </source>
</evidence>
<reference evidence="8 9" key="1">
    <citation type="submission" date="2016-11" db="EMBL/GenBank/DDBJ databases">
        <title>Rahnella oryzae sp. nov., isolated from rice root.</title>
        <authorList>
            <person name="Zhang X.-X."/>
            <person name="Zhang J."/>
        </authorList>
    </citation>
    <scope>NUCLEOTIDE SEQUENCE [LARGE SCALE GENOMIC DNA]</scope>
    <source>
        <strain evidence="8 9">J11-6</strain>
    </source>
</reference>
<keyword evidence="8" id="KW-0689">Ribosomal protein</keyword>
<evidence type="ECO:0000256" key="5">
    <source>
        <dbReference type="ARBA" id="ARBA00048922"/>
    </source>
</evidence>
<dbReference type="InterPro" id="IPR016181">
    <property type="entry name" value="Acyl_CoA_acyltransferase"/>
</dbReference>
<sequence>MFGYRSASPKVRLTTDRLIVRLVHERDAYRLAEYYAANRAFLKPWEPLRDESHCYPSGWQARLSMITEMQKQGSAYYFILLDLDENEVRGVANFSNVLRGSFHACFLGYSLGEKWQGQGLMYEALQSAIRYMQRQQRMHRIMANYMPHNQRSGALLARLGFEREGYAKDYLLIDGQWQDHVLTALTYKEWLPPSR</sequence>
<dbReference type="STRING" id="2034155.BMI79_02845"/>
<dbReference type="Proteomes" id="UP000216021">
    <property type="component" value="Unassembled WGS sequence"/>
</dbReference>
<dbReference type="FunFam" id="3.40.630.30:FF:000005">
    <property type="entry name" value="Ribosomal protein alanine acetyltransferase"/>
    <property type="match status" value="1"/>
</dbReference>
<keyword evidence="2" id="KW-0012">Acyltransferase</keyword>
<dbReference type="PROSITE" id="PS51186">
    <property type="entry name" value="GNAT"/>
    <property type="match status" value="1"/>
</dbReference>
<keyword evidence="9" id="KW-1185">Reference proteome</keyword>
<dbReference type="RefSeq" id="WP_076940315.1">
    <property type="nucleotide sequence ID" value="NZ_MOXD01000001.1"/>
</dbReference>
<evidence type="ECO:0000256" key="1">
    <source>
        <dbReference type="ARBA" id="ARBA00022679"/>
    </source>
</evidence>
<feature type="domain" description="N-acetyltransferase" evidence="7">
    <location>
        <begin position="18"/>
        <end position="192"/>
    </location>
</feature>
<dbReference type="InterPro" id="IPR000182">
    <property type="entry name" value="GNAT_dom"/>
</dbReference>
<evidence type="ECO:0000256" key="4">
    <source>
        <dbReference type="ARBA" id="ARBA00039124"/>
    </source>
</evidence>
<dbReference type="PANTHER" id="PTHR43792">
    <property type="entry name" value="GNAT FAMILY, PUTATIVE (AFU_ORTHOLOGUE AFUA_3G00765)-RELATED-RELATED"/>
    <property type="match status" value="1"/>
</dbReference>
<dbReference type="Pfam" id="PF13302">
    <property type="entry name" value="Acetyltransf_3"/>
    <property type="match status" value="1"/>
</dbReference>